<dbReference type="Pfam" id="PF13920">
    <property type="entry name" value="zf-C3HC4_3"/>
    <property type="match status" value="1"/>
</dbReference>
<evidence type="ECO:0000259" key="5">
    <source>
        <dbReference type="PROSITE" id="PS50089"/>
    </source>
</evidence>
<keyword evidence="2 4" id="KW-0863">Zinc-finger</keyword>
<evidence type="ECO:0000256" key="3">
    <source>
        <dbReference type="ARBA" id="ARBA00022833"/>
    </source>
</evidence>
<gene>
    <name evidence="6" type="ORF">PFISCL1PPCAC_2757</name>
</gene>
<evidence type="ECO:0000256" key="2">
    <source>
        <dbReference type="ARBA" id="ARBA00022771"/>
    </source>
</evidence>
<dbReference type="PANTHER" id="PTHR16450">
    <property type="entry name" value="RING FINGER PROTEIN 186"/>
    <property type="match status" value="1"/>
</dbReference>
<dbReference type="SMART" id="SM00184">
    <property type="entry name" value="RING"/>
    <property type="match status" value="2"/>
</dbReference>
<comment type="caution">
    <text evidence="6">The sequence shown here is derived from an EMBL/GenBank/DDBJ whole genome shotgun (WGS) entry which is preliminary data.</text>
</comment>
<dbReference type="InterPro" id="IPR001841">
    <property type="entry name" value="Znf_RING"/>
</dbReference>
<dbReference type="Pfam" id="PF13639">
    <property type="entry name" value="zf-RING_2"/>
    <property type="match status" value="1"/>
</dbReference>
<dbReference type="EMBL" id="BTSY01000001">
    <property type="protein sequence ID" value="GMT11460.1"/>
    <property type="molecule type" value="Genomic_DNA"/>
</dbReference>
<reference evidence="6" key="1">
    <citation type="submission" date="2023-10" db="EMBL/GenBank/DDBJ databases">
        <title>Genome assembly of Pristionchus species.</title>
        <authorList>
            <person name="Yoshida K."/>
            <person name="Sommer R.J."/>
        </authorList>
    </citation>
    <scope>NUCLEOTIDE SEQUENCE</scope>
    <source>
        <strain evidence="6">RS5133</strain>
    </source>
</reference>
<dbReference type="PANTHER" id="PTHR16450:SF1">
    <property type="entry name" value="PROTEIN CBG12045"/>
    <property type="match status" value="1"/>
</dbReference>
<dbReference type="GO" id="GO:0008270">
    <property type="term" value="F:zinc ion binding"/>
    <property type="evidence" value="ECO:0007669"/>
    <property type="project" value="UniProtKB-KW"/>
</dbReference>
<sequence length="123" mass="13988">RIRFANRCGICSEKDLPQRAAYIKCGHVVCLPCAQRNQRGNPTNHTCPFCRGPGEFVRLFEVTETEKSVVEYSRDCAVCLDDSPAERAAYTNCGHILCFSCAQQIRRAKRNRRRNLTCPFCRG</sequence>
<dbReference type="PROSITE" id="PS00518">
    <property type="entry name" value="ZF_RING_1"/>
    <property type="match status" value="2"/>
</dbReference>
<dbReference type="PROSITE" id="PS50089">
    <property type="entry name" value="ZF_RING_2"/>
    <property type="match status" value="2"/>
</dbReference>
<keyword evidence="7" id="KW-1185">Reference proteome</keyword>
<dbReference type="AlphaFoldDB" id="A0AAV5V0X0"/>
<proteinExistence type="predicted"/>
<dbReference type="InterPro" id="IPR017907">
    <property type="entry name" value="Znf_RING_CS"/>
</dbReference>
<evidence type="ECO:0000313" key="6">
    <source>
        <dbReference type="EMBL" id="GMT11460.1"/>
    </source>
</evidence>
<keyword evidence="3" id="KW-0862">Zinc</keyword>
<name>A0AAV5V0X0_9BILA</name>
<keyword evidence="1" id="KW-0479">Metal-binding</keyword>
<feature type="domain" description="RING-type" evidence="5">
    <location>
        <begin position="76"/>
        <end position="122"/>
    </location>
</feature>
<dbReference type="SUPFAM" id="SSF57850">
    <property type="entry name" value="RING/U-box"/>
    <property type="match status" value="2"/>
</dbReference>
<protein>
    <recommendedName>
        <fullName evidence="5">RING-type domain-containing protein</fullName>
    </recommendedName>
</protein>
<evidence type="ECO:0000256" key="4">
    <source>
        <dbReference type="PROSITE-ProRule" id="PRU00175"/>
    </source>
</evidence>
<dbReference type="Proteomes" id="UP001432322">
    <property type="component" value="Unassembled WGS sequence"/>
</dbReference>
<evidence type="ECO:0000313" key="7">
    <source>
        <dbReference type="Proteomes" id="UP001432322"/>
    </source>
</evidence>
<feature type="domain" description="RING-type" evidence="5">
    <location>
        <begin position="8"/>
        <end position="51"/>
    </location>
</feature>
<feature type="non-terminal residue" evidence="6">
    <location>
        <position position="123"/>
    </location>
</feature>
<accession>A0AAV5V0X0</accession>
<dbReference type="Gene3D" id="3.30.40.10">
    <property type="entry name" value="Zinc/RING finger domain, C3HC4 (zinc finger)"/>
    <property type="match status" value="2"/>
</dbReference>
<feature type="non-terminal residue" evidence="6">
    <location>
        <position position="1"/>
    </location>
</feature>
<organism evidence="6 7">
    <name type="scientific">Pristionchus fissidentatus</name>
    <dbReference type="NCBI Taxonomy" id="1538716"/>
    <lineage>
        <taxon>Eukaryota</taxon>
        <taxon>Metazoa</taxon>
        <taxon>Ecdysozoa</taxon>
        <taxon>Nematoda</taxon>
        <taxon>Chromadorea</taxon>
        <taxon>Rhabditida</taxon>
        <taxon>Rhabditina</taxon>
        <taxon>Diplogasteromorpha</taxon>
        <taxon>Diplogasteroidea</taxon>
        <taxon>Neodiplogasteridae</taxon>
        <taxon>Pristionchus</taxon>
    </lineage>
</organism>
<evidence type="ECO:0000256" key="1">
    <source>
        <dbReference type="ARBA" id="ARBA00022723"/>
    </source>
</evidence>
<dbReference type="InterPro" id="IPR013083">
    <property type="entry name" value="Znf_RING/FYVE/PHD"/>
</dbReference>